<evidence type="ECO:0000259" key="7">
    <source>
        <dbReference type="Pfam" id="PF00892"/>
    </source>
</evidence>
<feature type="transmembrane region" description="Helical" evidence="6">
    <location>
        <begin position="31"/>
        <end position="50"/>
    </location>
</feature>
<name>A0ABY4GX37_9BACI</name>
<evidence type="ECO:0000313" key="9">
    <source>
        <dbReference type="Proteomes" id="UP000831880"/>
    </source>
</evidence>
<gene>
    <name evidence="8" type="ORF">MUO14_18775</name>
</gene>
<keyword evidence="5 6" id="KW-0472">Membrane</keyword>
<evidence type="ECO:0000256" key="3">
    <source>
        <dbReference type="ARBA" id="ARBA00022692"/>
    </source>
</evidence>
<dbReference type="RefSeq" id="WP_244752086.1">
    <property type="nucleotide sequence ID" value="NZ_CP095074.1"/>
</dbReference>
<dbReference type="EMBL" id="CP095074">
    <property type="protein sequence ID" value="UOQ92478.1"/>
    <property type="molecule type" value="Genomic_DNA"/>
</dbReference>
<sequence length="305" mass="33076">MRVYGALISLSLIWGMSFVFIKWLLDPVGAWGSVFLRCSAAVLILFPFLWMRRGNIVRPIPWRSLVFVGVFNAGIPWGLIALSETEINSSTAAVLNALTPICTGLVGFLFFAIVLKKRQWLGIGLGFAGILVLIEFNVGQLFKESFVGIGTMVCATISYGFASQYTKKHLQSTGVLLITTCSLAIASVVGFIGTLVTGTTSRINADLVADPLVLWSIIGLGCFGSGIAHLLFYYIVKNSSAEFATSVTYLVPVTAMVWGYVLLNEPITKNLAFGLVIIFIGVYLATRKPKRNTSQTNKQRVAGEG</sequence>
<dbReference type="InterPro" id="IPR000620">
    <property type="entry name" value="EamA_dom"/>
</dbReference>
<feature type="transmembrane region" description="Helical" evidence="6">
    <location>
        <begin position="174"/>
        <end position="192"/>
    </location>
</feature>
<keyword evidence="9" id="KW-1185">Reference proteome</keyword>
<keyword evidence="3 6" id="KW-0812">Transmembrane</keyword>
<feature type="domain" description="EamA" evidence="7">
    <location>
        <begin position="148"/>
        <end position="286"/>
    </location>
</feature>
<feature type="domain" description="EamA" evidence="7">
    <location>
        <begin position="6"/>
        <end position="133"/>
    </location>
</feature>
<feature type="transmembrane region" description="Helical" evidence="6">
    <location>
        <begin position="120"/>
        <end position="139"/>
    </location>
</feature>
<proteinExistence type="inferred from homology"/>
<evidence type="ECO:0000256" key="6">
    <source>
        <dbReference type="SAM" id="Phobius"/>
    </source>
</evidence>
<protein>
    <submittedName>
        <fullName evidence="8">EamA family transporter</fullName>
    </submittedName>
</protein>
<feature type="transmembrane region" description="Helical" evidence="6">
    <location>
        <begin position="7"/>
        <end position="25"/>
    </location>
</feature>
<accession>A0ABY4GX37</accession>
<dbReference type="SUPFAM" id="SSF103481">
    <property type="entry name" value="Multidrug resistance efflux transporter EmrE"/>
    <property type="match status" value="2"/>
</dbReference>
<feature type="transmembrane region" description="Helical" evidence="6">
    <location>
        <begin position="243"/>
        <end position="261"/>
    </location>
</feature>
<feature type="transmembrane region" description="Helical" evidence="6">
    <location>
        <begin position="212"/>
        <end position="236"/>
    </location>
</feature>
<feature type="transmembrane region" description="Helical" evidence="6">
    <location>
        <begin position="62"/>
        <end position="80"/>
    </location>
</feature>
<comment type="subcellular location">
    <subcellularLocation>
        <location evidence="1">Endomembrane system</location>
        <topology evidence="1">Multi-pass membrane protein</topology>
    </subcellularLocation>
</comment>
<feature type="transmembrane region" description="Helical" evidence="6">
    <location>
        <begin position="145"/>
        <end position="162"/>
    </location>
</feature>
<dbReference type="PANTHER" id="PTHR32322">
    <property type="entry name" value="INNER MEMBRANE TRANSPORTER"/>
    <property type="match status" value="1"/>
</dbReference>
<comment type="similarity">
    <text evidence="2">Belongs to the EamA transporter family.</text>
</comment>
<dbReference type="InterPro" id="IPR037185">
    <property type="entry name" value="EmrE-like"/>
</dbReference>
<dbReference type="PANTHER" id="PTHR32322:SF2">
    <property type="entry name" value="EAMA DOMAIN-CONTAINING PROTEIN"/>
    <property type="match status" value="1"/>
</dbReference>
<keyword evidence="4 6" id="KW-1133">Transmembrane helix</keyword>
<dbReference type="InterPro" id="IPR050638">
    <property type="entry name" value="AA-Vitamin_Transporters"/>
</dbReference>
<evidence type="ECO:0000256" key="1">
    <source>
        <dbReference type="ARBA" id="ARBA00004127"/>
    </source>
</evidence>
<evidence type="ECO:0000313" key="8">
    <source>
        <dbReference type="EMBL" id="UOQ92478.1"/>
    </source>
</evidence>
<evidence type="ECO:0000256" key="2">
    <source>
        <dbReference type="ARBA" id="ARBA00007362"/>
    </source>
</evidence>
<feature type="transmembrane region" description="Helical" evidence="6">
    <location>
        <begin position="92"/>
        <end position="113"/>
    </location>
</feature>
<feature type="transmembrane region" description="Helical" evidence="6">
    <location>
        <begin position="267"/>
        <end position="285"/>
    </location>
</feature>
<organism evidence="8 9">
    <name type="scientific">Halobacillus shinanisalinarum</name>
    <dbReference type="NCBI Taxonomy" id="2932258"/>
    <lineage>
        <taxon>Bacteria</taxon>
        <taxon>Bacillati</taxon>
        <taxon>Bacillota</taxon>
        <taxon>Bacilli</taxon>
        <taxon>Bacillales</taxon>
        <taxon>Bacillaceae</taxon>
        <taxon>Halobacillus</taxon>
    </lineage>
</organism>
<dbReference type="Proteomes" id="UP000831880">
    <property type="component" value="Chromosome"/>
</dbReference>
<dbReference type="Pfam" id="PF00892">
    <property type="entry name" value="EamA"/>
    <property type="match status" value="2"/>
</dbReference>
<reference evidence="8 9" key="1">
    <citation type="submission" date="2022-04" db="EMBL/GenBank/DDBJ databases">
        <title>Halobacillus sp. isolated from saltern.</title>
        <authorList>
            <person name="Won M."/>
            <person name="Lee C.-M."/>
            <person name="Woen H.-Y."/>
            <person name="Kwon S.-W."/>
        </authorList>
    </citation>
    <scope>NUCLEOTIDE SEQUENCE [LARGE SCALE GENOMIC DNA]</scope>
    <source>
        <strain evidence="8 9">SSTM10-2</strain>
    </source>
</reference>
<evidence type="ECO:0000256" key="5">
    <source>
        <dbReference type="ARBA" id="ARBA00023136"/>
    </source>
</evidence>
<evidence type="ECO:0000256" key="4">
    <source>
        <dbReference type="ARBA" id="ARBA00022989"/>
    </source>
</evidence>